<proteinExistence type="predicted"/>
<keyword evidence="1" id="KW-1133">Transmembrane helix</keyword>
<dbReference type="RefSeq" id="WP_154652734.1">
    <property type="nucleotide sequence ID" value="NZ_ATYG01000016.1"/>
</dbReference>
<evidence type="ECO:0000256" key="1">
    <source>
        <dbReference type="SAM" id="Phobius"/>
    </source>
</evidence>
<feature type="transmembrane region" description="Helical" evidence="1">
    <location>
        <begin position="33"/>
        <end position="51"/>
    </location>
</feature>
<evidence type="ECO:0000313" key="3">
    <source>
        <dbReference type="Proteomes" id="UP000604066"/>
    </source>
</evidence>
<accession>A0ABX2REJ0</accession>
<dbReference type="EMBL" id="JACCBS010000003">
    <property type="protein sequence ID" value="NYE58496.1"/>
    <property type="molecule type" value="Genomic_DNA"/>
</dbReference>
<comment type="caution">
    <text evidence="2">The sequence shown here is derived from an EMBL/GenBank/DDBJ whole genome shotgun (WGS) entry which is preliminary data.</text>
</comment>
<keyword evidence="1" id="KW-0472">Membrane</keyword>
<name>A0ABX2REJ0_9THEO</name>
<feature type="transmembrane region" description="Helical" evidence="1">
    <location>
        <begin position="57"/>
        <end position="82"/>
    </location>
</feature>
<dbReference type="Proteomes" id="UP000604066">
    <property type="component" value="Unassembled WGS sequence"/>
</dbReference>
<evidence type="ECO:0000313" key="2">
    <source>
        <dbReference type="EMBL" id="NYE58496.1"/>
    </source>
</evidence>
<sequence length="83" mass="9389">MTFRKKPHVVDYETTVEQDYLEKRKLKRFVRPLLLGGLGVGYVISCDYFGGNFDIGAGVFGGLLVVTILMGIVYTLLLSLFYY</sequence>
<organism evidence="2 3">
    <name type="scientific">Carboxydothermus ferrireducens DSM 11255</name>
    <dbReference type="NCBI Taxonomy" id="1119529"/>
    <lineage>
        <taxon>Bacteria</taxon>
        <taxon>Bacillati</taxon>
        <taxon>Bacillota</taxon>
        <taxon>Clostridia</taxon>
        <taxon>Thermoanaerobacterales</taxon>
        <taxon>Thermoanaerobacteraceae</taxon>
        <taxon>Carboxydothermus</taxon>
    </lineage>
</organism>
<reference evidence="2 3" key="1">
    <citation type="submission" date="2020-07" db="EMBL/GenBank/DDBJ databases">
        <title>Genomic Encyclopedia of Type Strains, Phase III (KMG-III): the genomes of soil and plant-associated and newly described type strains.</title>
        <authorList>
            <person name="Whitman W."/>
        </authorList>
    </citation>
    <scope>NUCLEOTIDE SEQUENCE [LARGE SCALE GENOMIC DNA]</scope>
    <source>
        <strain evidence="2 3">DSM 11255</strain>
    </source>
</reference>
<protein>
    <submittedName>
        <fullName evidence="2">Ethanolamine permease</fullName>
    </submittedName>
</protein>
<gene>
    <name evidence="2" type="ORF">HDG70_002247</name>
</gene>
<keyword evidence="3" id="KW-1185">Reference proteome</keyword>
<keyword evidence="1" id="KW-0812">Transmembrane</keyword>